<evidence type="ECO:0000256" key="1">
    <source>
        <dbReference type="SAM" id="MobiDB-lite"/>
    </source>
</evidence>
<feature type="compositionally biased region" description="Low complexity" evidence="1">
    <location>
        <begin position="1"/>
        <end position="15"/>
    </location>
</feature>
<keyword evidence="3" id="KW-1185">Reference proteome</keyword>
<protein>
    <submittedName>
        <fullName evidence="2">Uncharacterized protein</fullName>
    </submittedName>
</protein>
<proteinExistence type="predicted"/>
<dbReference type="Proteomes" id="UP000001056">
    <property type="component" value="Unassembled WGS sequence"/>
</dbReference>
<evidence type="ECO:0000313" key="2">
    <source>
        <dbReference type="EMBL" id="EAQ90452.1"/>
    </source>
</evidence>
<dbReference type="EMBL" id="CH408030">
    <property type="protein sequence ID" value="EAQ90452.1"/>
    <property type="molecule type" value="Genomic_DNA"/>
</dbReference>
<dbReference type="STRING" id="306901.Q2HBL7"/>
<dbReference type="eggNOG" id="ENOG502SPXG">
    <property type="taxonomic scope" value="Eukaryota"/>
</dbReference>
<organism evidence="2 3">
    <name type="scientific">Chaetomium globosum (strain ATCC 6205 / CBS 148.51 / DSM 1962 / NBRC 6347 / NRRL 1970)</name>
    <name type="common">Soil fungus</name>
    <dbReference type="NCBI Taxonomy" id="306901"/>
    <lineage>
        <taxon>Eukaryota</taxon>
        <taxon>Fungi</taxon>
        <taxon>Dikarya</taxon>
        <taxon>Ascomycota</taxon>
        <taxon>Pezizomycotina</taxon>
        <taxon>Sordariomycetes</taxon>
        <taxon>Sordariomycetidae</taxon>
        <taxon>Sordariales</taxon>
        <taxon>Chaetomiaceae</taxon>
        <taxon>Chaetomium</taxon>
    </lineage>
</organism>
<gene>
    <name evidence="2" type="ORF">CHGG_02387</name>
</gene>
<name>Q2HBL7_CHAGB</name>
<sequence length="346" mass="38493">MAPKRGATAAAAPGRPSKKSNPSTGSQNNRNDAPAPTIPRSKRWTPLISCSANVDMEYKIATQDPETAYRHGAYGVLEVLQNLILDFEEAKDNLKERWAICEALAFFLNTNTAMGVVRYVLLVTSLGEQYNDTGLMGWHGVDGTTVTETYLIIGRLFLTALAQLEREDLLKEDSEIENIGLIMALFMAFSRTAKRCSQLLYDEYRRQSLVPAKDKRKWEPRDFHHQIASYASKYGISLVGPHDIDDLVAKAKSDADLPLPASNTPKADVFGFAKNLKRYKEEQNGLTAWMALTHCFTPIGGDSLDITTWSSDKRKEKHFEEKDPLTQEHLEALAQGKVISVASVGL</sequence>
<dbReference type="InParanoid" id="Q2HBL7"/>
<dbReference type="RefSeq" id="XP_001228903.1">
    <property type="nucleotide sequence ID" value="XM_001228902.1"/>
</dbReference>
<reference evidence="3" key="1">
    <citation type="journal article" date="2015" name="Genome Announc.">
        <title>Draft genome sequence of the cellulolytic fungus Chaetomium globosum.</title>
        <authorList>
            <person name="Cuomo C.A."/>
            <person name="Untereiner W.A."/>
            <person name="Ma L.-J."/>
            <person name="Grabherr M."/>
            <person name="Birren B.W."/>
        </authorList>
    </citation>
    <scope>NUCLEOTIDE SEQUENCE [LARGE SCALE GENOMIC DNA]</scope>
    <source>
        <strain evidence="3">ATCC 6205 / CBS 148.51 / DSM 1962 / NBRC 6347 / NRRL 1970</strain>
    </source>
</reference>
<evidence type="ECO:0000313" key="3">
    <source>
        <dbReference type="Proteomes" id="UP000001056"/>
    </source>
</evidence>
<dbReference type="AlphaFoldDB" id="Q2HBL7"/>
<feature type="region of interest" description="Disordered" evidence="1">
    <location>
        <begin position="1"/>
        <end position="41"/>
    </location>
</feature>
<feature type="compositionally biased region" description="Polar residues" evidence="1">
    <location>
        <begin position="19"/>
        <end position="31"/>
    </location>
</feature>
<accession>Q2HBL7</accession>
<dbReference type="VEuPathDB" id="FungiDB:CHGG_02387"/>
<dbReference type="GeneID" id="4389864"/>
<dbReference type="OrthoDB" id="10037289at2759"/>
<dbReference type="HOGENOM" id="CLU_054097_0_0_1"/>
<dbReference type="OMA" id="DPDNFGM"/>